<feature type="transmembrane region" description="Helical" evidence="10">
    <location>
        <begin position="425"/>
        <end position="446"/>
    </location>
</feature>
<keyword evidence="9 10" id="KW-0472">Membrane</keyword>
<evidence type="ECO:0000256" key="2">
    <source>
        <dbReference type="ARBA" id="ARBA00006185"/>
    </source>
</evidence>
<feature type="compositionally biased region" description="Polar residues" evidence="11">
    <location>
        <begin position="1"/>
        <end position="10"/>
    </location>
</feature>
<dbReference type="GO" id="GO:0034497">
    <property type="term" value="P:protein localization to phagophore assembly site"/>
    <property type="evidence" value="ECO:0007669"/>
    <property type="project" value="TreeGrafter"/>
</dbReference>
<evidence type="ECO:0000256" key="4">
    <source>
        <dbReference type="ARBA" id="ARBA00022448"/>
    </source>
</evidence>
<evidence type="ECO:0000256" key="8">
    <source>
        <dbReference type="ARBA" id="ARBA00023055"/>
    </source>
</evidence>
<dbReference type="PANTHER" id="PTHR13038">
    <property type="entry name" value="APG9 AUTOPHAGY 9"/>
    <property type="match status" value="1"/>
</dbReference>
<comment type="similarity">
    <text evidence="2 10">Belongs to the ATG9 family.</text>
</comment>
<feature type="transmembrane region" description="Helical" evidence="10">
    <location>
        <begin position="152"/>
        <end position="173"/>
    </location>
</feature>
<dbReference type="GO" id="GO:0006869">
    <property type="term" value="P:lipid transport"/>
    <property type="evidence" value="ECO:0007669"/>
    <property type="project" value="UniProtKB-KW"/>
</dbReference>
<keyword evidence="4 10" id="KW-0813">Transport</keyword>
<dbReference type="GO" id="GO:0034045">
    <property type="term" value="C:phagophore assembly site membrane"/>
    <property type="evidence" value="ECO:0007669"/>
    <property type="project" value="UniProtKB-SubCell"/>
</dbReference>
<proteinExistence type="evidence at transcript level"/>
<evidence type="ECO:0000256" key="9">
    <source>
        <dbReference type="ARBA" id="ARBA00023136"/>
    </source>
</evidence>
<dbReference type="GO" id="GO:0005776">
    <property type="term" value="C:autophagosome"/>
    <property type="evidence" value="ECO:0007669"/>
    <property type="project" value="TreeGrafter"/>
</dbReference>
<accession>A0A4Y5QNR3</accession>
<evidence type="ECO:0000256" key="1">
    <source>
        <dbReference type="ARBA" id="ARBA00004511"/>
    </source>
</evidence>
<evidence type="ECO:0000256" key="5">
    <source>
        <dbReference type="ARBA" id="ARBA00022692"/>
    </source>
</evidence>
<protein>
    <recommendedName>
        <fullName evidence="3 10">Autophagy-related protein 9</fullName>
    </recommendedName>
</protein>
<dbReference type="GO" id="GO:0000422">
    <property type="term" value="P:autophagy of mitochondrion"/>
    <property type="evidence" value="ECO:0007669"/>
    <property type="project" value="TreeGrafter"/>
</dbReference>
<feature type="region of interest" description="Disordered" evidence="11">
    <location>
        <begin position="768"/>
        <end position="828"/>
    </location>
</feature>
<gene>
    <name evidence="12" type="primary">ATG9</name>
</gene>
<dbReference type="GO" id="GO:0034727">
    <property type="term" value="P:piecemeal microautophagy of the nucleus"/>
    <property type="evidence" value="ECO:0007669"/>
    <property type="project" value="TreeGrafter"/>
</dbReference>
<dbReference type="AlphaFoldDB" id="A0A4Y5QNR3"/>
<dbReference type="GO" id="GO:0061709">
    <property type="term" value="P:reticulophagy"/>
    <property type="evidence" value="ECO:0007669"/>
    <property type="project" value="TreeGrafter"/>
</dbReference>
<reference evidence="12" key="1">
    <citation type="journal article" date="2019" name="Int. J. Mol. Sci.">
        <title>Identification and Characterization of Four Autophagy-Related Genes That Are Expressed in Response to Hypoxia in the Brain of the Oriental River Prawn (Macrobrachium nipponense).</title>
        <authorList>
            <person name="Sun S."/>
            <person name="Wu Y."/>
            <person name="Fu H."/>
            <person name="Ge X."/>
            <person name="You H."/>
            <person name="Wu X."/>
        </authorList>
    </citation>
    <scope>NUCLEOTIDE SEQUENCE</scope>
</reference>
<organism evidence="12">
    <name type="scientific">Macrobrachium nipponense</name>
    <name type="common">Oriental river shrimp</name>
    <name type="synonym">Palaemon nipponensis</name>
    <dbReference type="NCBI Taxonomy" id="159736"/>
    <lineage>
        <taxon>Eukaryota</taxon>
        <taxon>Metazoa</taxon>
        <taxon>Ecdysozoa</taxon>
        <taxon>Arthropoda</taxon>
        <taxon>Crustacea</taxon>
        <taxon>Multicrustacea</taxon>
        <taxon>Malacostraca</taxon>
        <taxon>Eumalacostraca</taxon>
        <taxon>Eucarida</taxon>
        <taxon>Decapoda</taxon>
        <taxon>Pleocyemata</taxon>
        <taxon>Caridea</taxon>
        <taxon>Palaemonoidea</taxon>
        <taxon>Palaemonidae</taxon>
        <taxon>Macrobrachium</taxon>
    </lineage>
</organism>
<feature type="region of interest" description="Disordered" evidence="11">
    <location>
        <begin position="1"/>
        <end position="43"/>
    </location>
</feature>
<evidence type="ECO:0000256" key="10">
    <source>
        <dbReference type="RuleBase" id="RU364027"/>
    </source>
</evidence>
<evidence type="ECO:0000256" key="7">
    <source>
        <dbReference type="ARBA" id="ARBA00023006"/>
    </source>
</evidence>
<evidence type="ECO:0000256" key="3">
    <source>
        <dbReference type="ARBA" id="ARBA00018074"/>
    </source>
</evidence>
<name>A0A4Y5QNR3_MACNP</name>
<keyword evidence="8 10" id="KW-0445">Lipid transport</keyword>
<evidence type="ECO:0000256" key="6">
    <source>
        <dbReference type="ARBA" id="ARBA00022989"/>
    </source>
</evidence>
<evidence type="ECO:0000313" key="12">
    <source>
        <dbReference type="EMBL" id="QCX35199.1"/>
    </source>
</evidence>
<feature type="transmembrane region" description="Helical" evidence="10">
    <location>
        <begin position="396"/>
        <end position="418"/>
    </location>
</feature>
<keyword evidence="7 10" id="KW-0072">Autophagy</keyword>
<comment type="subcellular location">
    <subcellularLocation>
        <location evidence="1 10">Preautophagosomal structure membrane</location>
        <topology evidence="1 10">Multi-pass membrane protein</topology>
    </subcellularLocation>
</comment>
<comment type="caution">
    <text evidence="10">Lacks conserved residue(s) required for the propagation of feature annotation.</text>
</comment>
<feature type="compositionally biased region" description="Polar residues" evidence="11">
    <location>
        <begin position="789"/>
        <end position="801"/>
    </location>
</feature>
<dbReference type="InterPro" id="IPR007241">
    <property type="entry name" value="Autophagy-rel_prot_9"/>
</dbReference>
<dbReference type="Pfam" id="PF04109">
    <property type="entry name" value="ATG9"/>
    <property type="match status" value="1"/>
</dbReference>
<dbReference type="PANTHER" id="PTHR13038:SF10">
    <property type="entry name" value="AUTOPHAGY-RELATED PROTEIN 9"/>
    <property type="match status" value="1"/>
</dbReference>
<keyword evidence="6 10" id="KW-1133">Transmembrane helix</keyword>
<comment type="function">
    <text evidence="10">Phospholipid scramblase involved in autophagy. Cycles between the preautophagosomal structure/phagophore assembly site (PAS) and the cytoplasmic vesicle pool and supplies membrane for the growing autophagosome. Lipid scramblase activity plays a key role in preautophagosomal structure/phagophore assembly by distributing the phospholipids that arrive through ATG2 from the cytoplasmic to the luminal leaflet of the bilayer, thereby driving autophagosomal membrane expansion.</text>
</comment>
<feature type="compositionally biased region" description="Basic and acidic residues" evidence="11">
    <location>
        <begin position="19"/>
        <end position="37"/>
    </location>
</feature>
<evidence type="ECO:0000256" key="11">
    <source>
        <dbReference type="SAM" id="MobiDB-lite"/>
    </source>
</evidence>
<keyword evidence="5 10" id="KW-0812">Transmembrane</keyword>
<sequence length="828" mass="94531">MSQNFQTNYQPLGGNDTRGGGDPDSHSVNMDREREDDLSPDTHSSMVFHVVPKSCKSRWNHIEDLDTFFQRVYHYHQNYGLLCMVLQYISELGQFAFVIVFSTVLFTCIDYDILFRDKAPQNTPLPLNFTSKIHISDVFRSHDDILKHFTPLLVFIIIIASIIWMVRIVYVIFTLCHFWEVKLFFNNALGIHDSDLGNITWEEVQQRLMEVQVEQRMCIHKEVLTELDIYHRILRFNNYFIAMVNKNIMPLKYEVPFLGEIVVLTKGLRFNIDMLLFWGPFSPFKNNWHLNDEYKRAENRQKLAEELSKKIFIVGIINLIFCPLVFLFQVLYTFFYYAESIKREPGSLGSRRWSDYGRVYLRHFNELEHELSARLCRGYKAATQYMNIFSSPVMAIVARHFSFVFGAVVAVVAGLTLWDEDVILVEHMITVGSLFALGVGICAVFIPDENLVFCPELLMRRVLSEVHYIPDHWREKAHTSKVRLEFSQLFQYRLTYVLEDLVSPILTPLIFIFKLRYRALEIVDFFRNFTVEVVGVGDVCSFAQMDVRQHGSPTWQPEILLEDIDQGEFNKQDTKTDGGKTELSLLHFTMTNPKWKPPQESSAFITALKTQAQRDVNTLPTLQEENVVYSSLNSISCGAGGLGVGGVSMFSPWMRGPGYQPNILFQQSCWSPRSFRGNISHVEGSIHGPTGGILSSIQHPMGQSSIDPIETSNITSGPVIDPVLAPSSTVPSAIWNANLTTMPPDLTAIDMSLSTMYLHEIHHRHRHRATYTDNPVQPPRPSTLPPSGAFQNVSFVGQPSDMQPGGGDNTPTVSFQRAQEKTPLLAEP</sequence>
<dbReference type="EMBL" id="MK296402">
    <property type="protein sequence ID" value="QCX35199.1"/>
    <property type="molecule type" value="mRNA"/>
</dbReference>
<feature type="transmembrane region" description="Helical" evidence="10">
    <location>
        <begin position="311"/>
        <end position="338"/>
    </location>
</feature>